<dbReference type="Gene3D" id="1.10.1200.10">
    <property type="entry name" value="ACP-like"/>
    <property type="match status" value="2"/>
</dbReference>
<dbReference type="InterPro" id="IPR036188">
    <property type="entry name" value="FAD/NAD-bd_sf"/>
</dbReference>
<evidence type="ECO:0000259" key="4">
    <source>
        <dbReference type="PROSITE" id="PS50075"/>
    </source>
</evidence>
<comment type="caution">
    <text evidence="6">The sequence shown here is derived from an EMBL/GenBank/DDBJ whole genome shotgun (WGS) entry which is preliminary data.</text>
</comment>
<dbReference type="InterPro" id="IPR020841">
    <property type="entry name" value="PKS_Beta-ketoAc_synthase_dom"/>
</dbReference>
<evidence type="ECO:0000313" key="6">
    <source>
        <dbReference type="EMBL" id="KAL1508225.1"/>
    </source>
</evidence>
<dbReference type="CDD" id="cd00833">
    <property type="entry name" value="PKS"/>
    <property type="match status" value="2"/>
</dbReference>
<evidence type="ECO:0000256" key="2">
    <source>
        <dbReference type="ARBA" id="ARBA00022553"/>
    </source>
</evidence>
<dbReference type="Gene3D" id="3.40.50.1820">
    <property type="entry name" value="alpha/beta hydrolase"/>
    <property type="match status" value="1"/>
</dbReference>
<dbReference type="InterPro" id="IPR016039">
    <property type="entry name" value="Thiolase-like"/>
</dbReference>
<dbReference type="PROSITE" id="PS52004">
    <property type="entry name" value="KS3_2"/>
    <property type="match status" value="2"/>
</dbReference>
<dbReference type="Gene3D" id="3.50.50.60">
    <property type="entry name" value="FAD/NAD(P)-binding domain"/>
    <property type="match status" value="1"/>
</dbReference>
<keyword evidence="2" id="KW-0597">Phosphoprotein</keyword>
<dbReference type="InterPro" id="IPR036736">
    <property type="entry name" value="ACP-like_sf"/>
</dbReference>
<name>A0AB34IWA0_PRYPA</name>
<protein>
    <submittedName>
        <fullName evidence="6">Uncharacterized protein</fullName>
    </submittedName>
</protein>
<dbReference type="EMBL" id="JBGBPQ010000016">
    <property type="protein sequence ID" value="KAL1508225.1"/>
    <property type="molecule type" value="Genomic_DNA"/>
</dbReference>
<dbReference type="Pfam" id="PF23525">
    <property type="entry name" value="Methyltransf_36"/>
    <property type="match status" value="1"/>
</dbReference>
<keyword evidence="3" id="KW-0808">Transferase</keyword>
<feature type="domain" description="Ketosynthase family 3 (KS3)" evidence="5">
    <location>
        <begin position="122"/>
        <end position="515"/>
    </location>
</feature>
<evidence type="ECO:0000259" key="5">
    <source>
        <dbReference type="PROSITE" id="PS52004"/>
    </source>
</evidence>
<feature type="domain" description="Carrier" evidence="4">
    <location>
        <begin position="549"/>
        <end position="633"/>
    </location>
</feature>
<dbReference type="SUPFAM" id="SSF47336">
    <property type="entry name" value="ACP-like"/>
    <property type="match status" value="2"/>
</dbReference>
<dbReference type="SUPFAM" id="SSF53901">
    <property type="entry name" value="Thiolase-like"/>
    <property type="match status" value="3"/>
</dbReference>
<dbReference type="InterPro" id="IPR014030">
    <property type="entry name" value="Ketoacyl_synth_N"/>
</dbReference>
<dbReference type="Pfam" id="PF02801">
    <property type="entry name" value="Ketoacyl-synt_C"/>
    <property type="match status" value="2"/>
</dbReference>
<dbReference type="SUPFAM" id="SSF51905">
    <property type="entry name" value="FAD/NAD(P)-binding domain"/>
    <property type="match status" value="1"/>
</dbReference>
<dbReference type="SUPFAM" id="SSF53474">
    <property type="entry name" value="alpha/beta-Hydrolases"/>
    <property type="match status" value="1"/>
</dbReference>
<dbReference type="GO" id="GO:0031177">
    <property type="term" value="F:phosphopantetheine binding"/>
    <property type="evidence" value="ECO:0007669"/>
    <property type="project" value="InterPro"/>
</dbReference>
<keyword evidence="7" id="KW-1185">Reference proteome</keyword>
<accession>A0AB34IWA0</accession>
<reference evidence="6 7" key="1">
    <citation type="journal article" date="2024" name="Science">
        <title>Giant polyketide synthase enzymes in the biosynthesis of giant marine polyether toxins.</title>
        <authorList>
            <person name="Fallon T.R."/>
            <person name="Shende V.V."/>
            <person name="Wierzbicki I.H."/>
            <person name="Pendleton A.L."/>
            <person name="Watervoot N.F."/>
            <person name="Auber R.P."/>
            <person name="Gonzalez D.J."/>
            <person name="Wisecaver J.H."/>
            <person name="Moore B.S."/>
        </authorList>
    </citation>
    <scope>NUCLEOTIDE SEQUENCE [LARGE SCALE GENOMIC DNA]</scope>
    <source>
        <strain evidence="6 7">12B1</strain>
    </source>
</reference>
<feature type="domain" description="Carrier" evidence="4">
    <location>
        <begin position="1669"/>
        <end position="1745"/>
    </location>
</feature>
<evidence type="ECO:0000256" key="3">
    <source>
        <dbReference type="ARBA" id="ARBA00022679"/>
    </source>
</evidence>
<gene>
    <name evidence="6" type="ORF">AB1Y20_004342</name>
</gene>
<dbReference type="PROSITE" id="PS50075">
    <property type="entry name" value="CARRIER"/>
    <property type="match status" value="2"/>
</dbReference>
<dbReference type="PANTHER" id="PTHR43775:SF37">
    <property type="entry name" value="SI:DKEY-61P9.11"/>
    <property type="match status" value="1"/>
</dbReference>
<dbReference type="Pfam" id="PF00550">
    <property type="entry name" value="PP-binding"/>
    <property type="match status" value="2"/>
</dbReference>
<dbReference type="PANTHER" id="PTHR43775">
    <property type="entry name" value="FATTY ACID SYNTHASE"/>
    <property type="match status" value="1"/>
</dbReference>
<dbReference type="InterPro" id="IPR020806">
    <property type="entry name" value="PKS_PP-bd"/>
</dbReference>
<dbReference type="GO" id="GO:0004312">
    <property type="term" value="F:fatty acid synthase activity"/>
    <property type="evidence" value="ECO:0007669"/>
    <property type="project" value="TreeGrafter"/>
</dbReference>
<dbReference type="InterPro" id="IPR009081">
    <property type="entry name" value="PP-bd_ACP"/>
</dbReference>
<evidence type="ECO:0000313" key="7">
    <source>
        <dbReference type="Proteomes" id="UP001515480"/>
    </source>
</evidence>
<feature type="domain" description="Ketosynthase family 3 (KS3)" evidence="5">
    <location>
        <begin position="651"/>
        <end position="1064"/>
    </location>
</feature>
<dbReference type="SMART" id="SM00825">
    <property type="entry name" value="PKS_KS"/>
    <property type="match status" value="2"/>
</dbReference>
<dbReference type="GO" id="GO:0006633">
    <property type="term" value="P:fatty acid biosynthetic process"/>
    <property type="evidence" value="ECO:0007669"/>
    <property type="project" value="TreeGrafter"/>
</dbReference>
<dbReference type="InterPro" id="IPR006162">
    <property type="entry name" value="Ppantetheine_attach_site"/>
</dbReference>
<dbReference type="InterPro" id="IPR056393">
    <property type="entry name" value="AprA-like_MT2"/>
</dbReference>
<dbReference type="InterPro" id="IPR029058">
    <property type="entry name" value="AB_hydrolase_fold"/>
</dbReference>
<dbReference type="Proteomes" id="UP001515480">
    <property type="component" value="Unassembled WGS sequence"/>
</dbReference>
<dbReference type="Pfam" id="PF00109">
    <property type="entry name" value="ketoacyl-synt"/>
    <property type="match status" value="2"/>
</dbReference>
<dbReference type="Gene3D" id="3.40.47.10">
    <property type="match status" value="2"/>
</dbReference>
<dbReference type="PROSITE" id="PS00012">
    <property type="entry name" value="PHOSPHOPANTETHEINE"/>
    <property type="match status" value="1"/>
</dbReference>
<evidence type="ECO:0000256" key="1">
    <source>
        <dbReference type="ARBA" id="ARBA00022450"/>
    </source>
</evidence>
<proteinExistence type="predicted"/>
<organism evidence="6 7">
    <name type="scientific">Prymnesium parvum</name>
    <name type="common">Toxic golden alga</name>
    <dbReference type="NCBI Taxonomy" id="97485"/>
    <lineage>
        <taxon>Eukaryota</taxon>
        <taxon>Haptista</taxon>
        <taxon>Haptophyta</taxon>
        <taxon>Prymnesiophyceae</taxon>
        <taxon>Prymnesiales</taxon>
        <taxon>Prymnesiaceae</taxon>
        <taxon>Prymnesium</taxon>
    </lineage>
</organism>
<dbReference type="SMART" id="SM00823">
    <property type="entry name" value="PKS_PP"/>
    <property type="match status" value="2"/>
</dbReference>
<sequence>MAAPAPAPPHGALAALLHAAFDQPPLAAQPAALAGAPPSAALLAAAYAYVRDHTERGRWLAQHPLALVCALPAHSAQLQPLGCPLLAAPPPHAVPTLVLRATADGGARGWWGAARGAAAAAAAAAGVGGVACAMPCGGVGASCGAAARAVDAVRRVEGARWDAAQLDGLPDEVLARARHAALLPSVHLFDARAFRLSPAEAAAIDPQQRLLLEVAYAAAHCGGATRAALHGSAAGVFVGAWGHAGWEELQHDALSAFAATCGAPSVCAGRLSHTLDLRGACVCYDTACSAALVAAHGGLASLRAAECEHALLLAVGLLLSPRCSLSFAAARMTSPAGRCHTFDSRADGYARAEACVAAELHAAPRALCVRDVGVRHDGRSASLTAPNGESQRRLLARGVGAAGGGLEAHGTGTPLGDPVELHAACRAARGVRLCVGGGKAAAGHAEVAAGGAGLLLLARAVGGGVGAPNAQLRTLNPQLRGVRCALPVQPVRGGAEGGVSAFGYSGTIAHGVLHAAAWRESGGAGAAAALVYRRRACAWGAAAARRTSGQLACVVREVAVQLLPSAGDAAAEEGRGRTLSQAPLMEAGLDSLGAVEFRDRLAARLNDAVELPSTLAFDFPTLRQIVAHLRIKMHHPPAGGSPTTQVSLVGAPLLSLRGAGCALPGAVAAAAALGVAAAAAADLVVEVPAERWDAAAAGGAAEEAAVLRRVRHGGFIGGVQLFDQQWFRVSPVEAAVLDPQQRLTLERAYAALHAAGRRMDELAGSGTGVSLGASAADFAQLVARSEHRRCVHASTGSSLAVASGRLSYALGLHGPCVTVETACSASLVAAHLAARAVRQHECEEHVFGGCNVMLLRESSLLLATVGMTSATGRCRAFDRRADGYARGEGVCALCLGGGASPLQLRGSAVRQDGRGASLTAPNGHAQQRLLLAARDDAAVGAEALALCEAHGTGTALGDPMEAGALAATLEAAGLTLSGGKATLAHGEAAAGATGLLQLSVALRRRLAAPNAQLRALNPHVSAPRRRAALALPAHPARLHAPPSAGGGVSSFGYSGTIAHCVLSCEGAAPAAPPRALAYCRRCFSWREWRAAAAEEAWVGRAEAAPRALSLPRLRKAEYRRAADGARRELDALLRARSARVEEMAPRCRVAVVGCGLVGLAVAMEFCCVEASVAILERSASVGGVWRWQANPNSRVNNSEPGYRLRVGHRQRHPRNHSYTHELLGAVRLAIEECGLARRIHLHAEVQRVCGGAPSWCVAGSARRGHRFAFTATCCVVLCTSRRLGTPRSLALPGEAAFTGWVRRGLAGDADDVPWGGLRVLVVGMGAFAIELERTALEESAAHVRLLCRQHGLVSPQVIDYVNFIRPYDGELKHPIGGSTVVVGMWRQAYSRSGATPPESWARGVYRPDGHTVSISDLHFVAHFLDRLSSRRGEIRAVEPAGVRCTAGEFHEAQAIVKSVGFEVQEGTERLVGRARMNPNGKVDEGHLWALFEPHLDQDATALPFSSTLNAVNCLAQLIVAHWQRPPAAALGSLSRGVQTTRINRITSSEAQRALLAWTLESSMAQEIVQRHLGEVTNNFQAAWTPEEYIEHNRSEWRALQQMLAVGERPCLAYPFESVLDVLRMEAPHLLQHGAAEGRVEAHAARARHVDGTAGSPCRLAVELAAVAPSQRHAHLTALVVLEVQGHVNGVDLEATSPLFEAGMDSLGAAELTARLSELSGLSLSPLLLAQNSTPEAIAEHILEQLAIERRAPPRHVTPARIGEGCLVGVRTARSPLPPVFAVGDPEGQALPLAEYVCAALPHDVYALEHPYLHSGALCDLADTALGELADKYARLVVATCASRGHPSHSLIGVSLATTVVHFVAVGVVRLGGSPERLILVDPAPLPTPRLSTELRPALDEVAEALLRFEHARQSQSLSWDPSMMCVGSHEDEVAVRFAECVAVTQRTTLSAQLLRTALRRLRIFHHQLDLIRRADTSERVPACSTLLVFSARRDDFYQRLLGDRLTHSAEALVEFYGGAAADAIGSRVSECVYVDGDHFDVTARCVEGRRPEFTTALQSFLDEPPNEHAAGHGS</sequence>
<dbReference type="InterPro" id="IPR014031">
    <property type="entry name" value="Ketoacyl_synth_C"/>
</dbReference>
<keyword evidence="1" id="KW-0596">Phosphopantetheine</keyword>
<dbReference type="InterPro" id="IPR050091">
    <property type="entry name" value="PKS_NRPS_Biosynth_Enz"/>
</dbReference>